<reference evidence="7" key="1">
    <citation type="journal article" date="2017" name="Nat. Commun.">
        <title>The asparagus genome sheds light on the origin and evolution of a young Y chromosome.</title>
        <authorList>
            <person name="Harkess A."/>
            <person name="Zhou J."/>
            <person name="Xu C."/>
            <person name="Bowers J.E."/>
            <person name="Van der Hulst R."/>
            <person name="Ayyampalayam S."/>
            <person name="Mercati F."/>
            <person name="Riccardi P."/>
            <person name="McKain M.R."/>
            <person name="Kakrana A."/>
            <person name="Tang H."/>
            <person name="Ray J."/>
            <person name="Groenendijk J."/>
            <person name="Arikit S."/>
            <person name="Mathioni S.M."/>
            <person name="Nakano M."/>
            <person name="Shan H."/>
            <person name="Telgmann-Rauber A."/>
            <person name="Kanno A."/>
            <person name="Yue Z."/>
            <person name="Chen H."/>
            <person name="Li W."/>
            <person name="Chen Y."/>
            <person name="Xu X."/>
            <person name="Zhang Y."/>
            <person name="Luo S."/>
            <person name="Chen H."/>
            <person name="Gao J."/>
            <person name="Mao Z."/>
            <person name="Pires J.C."/>
            <person name="Luo M."/>
            <person name="Kudrna D."/>
            <person name="Wing R.A."/>
            <person name="Meyers B.C."/>
            <person name="Yi K."/>
            <person name="Kong H."/>
            <person name="Lavrijsen P."/>
            <person name="Sunseri F."/>
            <person name="Falavigna A."/>
            <person name="Ye Y."/>
            <person name="Leebens-Mack J.H."/>
            <person name="Chen G."/>
        </authorList>
    </citation>
    <scope>NUCLEOTIDE SEQUENCE [LARGE SCALE GENOMIC DNA]</scope>
    <source>
        <strain evidence="7">cv. DH0086</strain>
    </source>
</reference>
<dbReference type="Gramene" id="ONK81818">
    <property type="protein sequence ID" value="ONK81818"/>
    <property type="gene ID" value="A4U43_C01F33180"/>
</dbReference>
<organism evidence="6 7">
    <name type="scientific">Asparagus officinalis</name>
    <name type="common">Garden asparagus</name>
    <dbReference type="NCBI Taxonomy" id="4686"/>
    <lineage>
        <taxon>Eukaryota</taxon>
        <taxon>Viridiplantae</taxon>
        <taxon>Streptophyta</taxon>
        <taxon>Embryophyta</taxon>
        <taxon>Tracheophyta</taxon>
        <taxon>Spermatophyta</taxon>
        <taxon>Magnoliopsida</taxon>
        <taxon>Liliopsida</taxon>
        <taxon>Asparagales</taxon>
        <taxon>Asparagaceae</taxon>
        <taxon>Asparagoideae</taxon>
        <taxon>Asparagus</taxon>
    </lineage>
</organism>
<accession>A0A5P1FUB2</accession>
<evidence type="ECO:0000256" key="1">
    <source>
        <dbReference type="ARBA" id="ARBA00010838"/>
    </source>
</evidence>
<dbReference type="AlphaFoldDB" id="A0A5P1FUB2"/>
<dbReference type="Proteomes" id="UP000243459">
    <property type="component" value="Chromosome 1"/>
</dbReference>
<dbReference type="GO" id="GO:0008422">
    <property type="term" value="F:beta-glucosidase activity"/>
    <property type="evidence" value="ECO:0007669"/>
    <property type="project" value="TreeGrafter"/>
</dbReference>
<dbReference type="GO" id="GO:0005975">
    <property type="term" value="P:carbohydrate metabolic process"/>
    <property type="evidence" value="ECO:0007669"/>
    <property type="project" value="InterPro"/>
</dbReference>
<protein>
    <recommendedName>
        <fullName evidence="8">Beta-glucosidase</fullName>
    </recommendedName>
</protein>
<dbReference type="Pfam" id="PF00232">
    <property type="entry name" value="Glyco_hydro_1"/>
    <property type="match status" value="1"/>
</dbReference>
<name>A0A5P1FUB2_ASPOF</name>
<evidence type="ECO:0000256" key="3">
    <source>
        <dbReference type="ARBA" id="ARBA00022801"/>
    </source>
</evidence>
<evidence type="ECO:0000256" key="5">
    <source>
        <dbReference type="RuleBase" id="RU003690"/>
    </source>
</evidence>
<evidence type="ECO:0000256" key="2">
    <source>
        <dbReference type="ARBA" id="ARBA00022729"/>
    </source>
</evidence>
<dbReference type="SUPFAM" id="SSF51445">
    <property type="entry name" value="(Trans)glycosidases"/>
    <property type="match status" value="1"/>
</dbReference>
<dbReference type="GO" id="GO:0033907">
    <property type="term" value="F:beta-D-fucosidase activity"/>
    <property type="evidence" value="ECO:0007669"/>
    <property type="project" value="UniProtKB-ARBA"/>
</dbReference>
<keyword evidence="4" id="KW-0326">Glycosidase</keyword>
<keyword evidence="2" id="KW-0732">Signal</keyword>
<keyword evidence="3" id="KW-0378">Hydrolase</keyword>
<evidence type="ECO:0000256" key="4">
    <source>
        <dbReference type="ARBA" id="ARBA00023295"/>
    </source>
</evidence>
<feature type="non-terminal residue" evidence="6">
    <location>
        <position position="1"/>
    </location>
</feature>
<dbReference type="GO" id="GO:0004565">
    <property type="term" value="F:beta-galactosidase activity"/>
    <property type="evidence" value="ECO:0007669"/>
    <property type="project" value="UniProtKB-ARBA"/>
</dbReference>
<dbReference type="PANTHER" id="PTHR10353">
    <property type="entry name" value="GLYCOSYL HYDROLASE"/>
    <property type="match status" value="1"/>
</dbReference>
<dbReference type="FunFam" id="3.20.20.80:FF:000020">
    <property type="entry name" value="Beta-glucosidase 12"/>
    <property type="match status" value="1"/>
</dbReference>
<proteinExistence type="inferred from homology"/>
<dbReference type="InterPro" id="IPR017853">
    <property type="entry name" value="GH"/>
</dbReference>
<dbReference type="Gene3D" id="3.20.20.80">
    <property type="entry name" value="Glycosidases"/>
    <property type="match status" value="1"/>
</dbReference>
<dbReference type="PANTHER" id="PTHR10353:SF137">
    <property type="entry name" value="MYROSINASE 3-RELATED"/>
    <property type="match status" value="1"/>
</dbReference>
<gene>
    <name evidence="6" type="ORF">A4U43_C01F33180</name>
</gene>
<comment type="similarity">
    <text evidence="1 5">Belongs to the glycosyl hydrolase 1 family.</text>
</comment>
<evidence type="ECO:0000313" key="7">
    <source>
        <dbReference type="Proteomes" id="UP000243459"/>
    </source>
</evidence>
<keyword evidence="7" id="KW-1185">Reference proteome</keyword>
<dbReference type="InterPro" id="IPR001360">
    <property type="entry name" value="Glyco_hydro_1"/>
</dbReference>
<evidence type="ECO:0008006" key="8">
    <source>
        <dbReference type="Google" id="ProtNLM"/>
    </source>
</evidence>
<sequence length="455" mass="51958">VEGAAKQGGRGPSIWDYFTEKHPEKIANGSNGDVSIDTYHRYKEDIKHMKDTGLDAFRFSISWTRILPNGKISGGINKEGVEYYNNFINELLSRGIKPLVTIFHWDSPQSLEAEYGGFLSPRIVEDFKNYAELLFKLYGDRVKSWITFNEPYSFCQRGYGAGIFAPGRCSSFLGCAAGDSAREPYVAGHNLLLAHAAAVKVYRDKYQASQKGKIGITLVTHWFRPYSNSKADYDASIRALDFFFGWFMDPIATGDYPFTMRAVAGDRLPKFTPQQSKMLRGSYDFLGLNYYTTQYARSISFLMNKVNFTIDDDIHAFTTGIRNGKPIGEPTGSDWLLIYPQGIRSLVLYIKEKYNNPIIYITENGVDTLVNSSIPLKEVLNDDIRIRYLQGHLLNLNKAIGEGANVQGYFHWSMFDSFEWDAGYTVRFGLYYVDFKTLQRLPKKSSRWYRNFLSK</sequence>
<dbReference type="OMA" id="FARICFK"/>
<dbReference type="PRINTS" id="PR00131">
    <property type="entry name" value="GLHYDRLASE1"/>
</dbReference>
<dbReference type="EMBL" id="CM007381">
    <property type="protein sequence ID" value="ONK81818.1"/>
    <property type="molecule type" value="Genomic_DNA"/>
</dbReference>
<evidence type="ECO:0000313" key="6">
    <source>
        <dbReference type="EMBL" id="ONK81818.1"/>
    </source>
</evidence>